<dbReference type="EMBL" id="KI393866">
    <property type="protein sequence ID" value="ERN06966.1"/>
    <property type="molecule type" value="Genomic_DNA"/>
</dbReference>
<dbReference type="Proteomes" id="UP000017836">
    <property type="component" value="Unassembled WGS sequence"/>
</dbReference>
<gene>
    <name evidence="1" type="ORF">AMTR_s00005p00268220</name>
</gene>
<organism evidence="1 2">
    <name type="scientific">Amborella trichopoda</name>
    <dbReference type="NCBI Taxonomy" id="13333"/>
    <lineage>
        <taxon>Eukaryota</taxon>
        <taxon>Viridiplantae</taxon>
        <taxon>Streptophyta</taxon>
        <taxon>Embryophyta</taxon>
        <taxon>Tracheophyta</taxon>
        <taxon>Spermatophyta</taxon>
        <taxon>Magnoliopsida</taxon>
        <taxon>Amborellales</taxon>
        <taxon>Amborellaceae</taxon>
        <taxon>Amborella</taxon>
    </lineage>
</organism>
<accession>W1PH55</accession>
<dbReference type="Gramene" id="ERN06966">
    <property type="protein sequence ID" value="ERN06966"/>
    <property type="gene ID" value="AMTR_s00005p00268220"/>
</dbReference>
<dbReference type="AlphaFoldDB" id="W1PH55"/>
<name>W1PH55_AMBTC</name>
<evidence type="ECO:0000313" key="2">
    <source>
        <dbReference type="Proteomes" id="UP000017836"/>
    </source>
</evidence>
<sequence length="91" mass="9461">MYLIGDAKSLVADAGPGHLKAQVELLKGLETRAEGSIFPGQSGLGGSWGFTKASIDGLGQAVFEDVCISRAGHQDHDLGGSVVQILHMVQD</sequence>
<evidence type="ECO:0000313" key="1">
    <source>
        <dbReference type="EMBL" id="ERN06966.1"/>
    </source>
</evidence>
<proteinExistence type="predicted"/>
<keyword evidence="2" id="KW-1185">Reference proteome</keyword>
<reference evidence="2" key="1">
    <citation type="journal article" date="2013" name="Science">
        <title>The Amborella genome and the evolution of flowering plants.</title>
        <authorList>
            <consortium name="Amborella Genome Project"/>
        </authorList>
    </citation>
    <scope>NUCLEOTIDE SEQUENCE [LARGE SCALE GENOMIC DNA]</scope>
</reference>
<dbReference type="HOGENOM" id="CLU_2429987_0_0_1"/>
<protein>
    <submittedName>
        <fullName evidence="1">Uncharacterized protein</fullName>
    </submittedName>
</protein>